<dbReference type="GO" id="GO:0090090">
    <property type="term" value="P:negative regulation of canonical Wnt signaling pathway"/>
    <property type="evidence" value="ECO:0007669"/>
    <property type="project" value="TreeGrafter"/>
</dbReference>
<feature type="compositionally biased region" description="Basic and acidic residues" evidence="1">
    <location>
        <begin position="107"/>
        <end position="139"/>
    </location>
</feature>
<feature type="compositionally biased region" description="Polar residues" evidence="1">
    <location>
        <begin position="685"/>
        <end position="708"/>
    </location>
</feature>
<feature type="compositionally biased region" description="Polar residues" evidence="1">
    <location>
        <begin position="984"/>
        <end position="1016"/>
    </location>
</feature>
<dbReference type="GO" id="GO:0008013">
    <property type="term" value="F:beta-catenin binding"/>
    <property type="evidence" value="ECO:0007669"/>
    <property type="project" value="InterPro"/>
</dbReference>
<dbReference type="PANTHER" id="PTHR12607">
    <property type="entry name" value="ADENOMATOUS POLYPOSIS COLI PROTEIN FAMILY"/>
    <property type="match status" value="1"/>
</dbReference>
<dbReference type="PANTHER" id="PTHR12607:SF12">
    <property type="entry name" value="APC-LIKE, ISOFORM A-RELATED"/>
    <property type="match status" value="1"/>
</dbReference>
<dbReference type="EMBL" id="JAFNEN010000096">
    <property type="protein sequence ID" value="KAG8194965.1"/>
    <property type="molecule type" value="Genomic_DNA"/>
</dbReference>
<evidence type="ECO:0000256" key="1">
    <source>
        <dbReference type="SAM" id="MobiDB-lite"/>
    </source>
</evidence>
<dbReference type="Pfam" id="PF05923">
    <property type="entry name" value="APC_r"/>
    <property type="match status" value="1"/>
</dbReference>
<dbReference type="GO" id="GO:0007399">
    <property type="term" value="P:nervous system development"/>
    <property type="evidence" value="ECO:0007669"/>
    <property type="project" value="TreeGrafter"/>
</dbReference>
<dbReference type="InterPro" id="IPR026818">
    <property type="entry name" value="Apc_fam"/>
</dbReference>
<dbReference type="GO" id="GO:0001708">
    <property type="term" value="P:cell fate specification"/>
    <property type="evidence" value="ECO:0007669"/>
    <property type="project" value="TreeGrafter"/>
</dbReference>
<name>A0AAV6VEC2_9ARAC</name>
<evidence type="ECO:0000313" key="2">
    <source>
        <dbReference type="EMBL" id="KAG8194965.1"/>
    </source>
</evidence>
<dbReference type="Proteomes" id="UP000827092">
    <property type="component" value="Unassembled WGS sequence"/>
</dbReference>
<dbReference type="AlphaFoldDB" id="A0AAV6VEC2"/>
<protein>
    <recommendedName>
        <fullName evidence="4">Adenomatous polyposis coli protein</fullName>
    </recommendedName>
</protein>
<feature type="region of interest" description="Disordered" evidence="1">
    <location>
        <begin position="732"/>
        <end position="758"/>
    </location>
</feature>
<dbReference type="GO" id="GO:0030877">
    <property type="term" value="C:beta-catenin destruction complex"/>
    <property type="evidence" value="ECO:0007669"/>
    <property type="project" value="TreeGrafter"/>
</dbReference>
<keyword evidence="3" id="KW-1185">Reference proteome</keyword>
<feature type="compositionally biased region" description="Basic and acidic residues" evidence="1">
    <location>
        <begin position="966"/>
        <end position="979"/>
    </location>
</feature>
<dbReference type="GO" id="GO:0045295">
    <property type="term" value="F:gamma-catenin binding"/>
    <property type="evidence" value="ECO:0007669"/>
    <property type="project" value="TreeGrafter"/>
</dbReference>
<evidence type="ECO:0008006" key="4">
    <source>
        <dbReference type="Google" id="ProtNLM"/>
    </source>
</evidence>
<feature type="region of interest" description="Disordered" evidence="1">
    <location>
        <begin position="387"/>
        <end position="432"/>
    </location>
</feature>
<feature type="region of interest" description="Disordered" evidence="1">
    <location>
        <begin position="941"/>
        <end position="1042"/>
    </location>
</feature>
<feature type="compositionally biased region" description="Polar residues" evidence="1">
    <location>
        <begin position="742"/>
        <end position="751"/>
    </location>
</feature>
<dbReference type="GO" id="GO:0016055">
    <property type="term" value="P:Wnt signaling pathway"/>
    <property type="evidence" value="ECO:0007669"/>
    <property type="project" value="InterPro"/>
</dbReference>
<proteinExistence type="predicted"/>
<feature type="region of interest" description="Disordered" evidence="1">
    <location>
        <begin position="680"/>
        <end position="715"/>
    </location>
</feature>
<reference evidence="2 3" key="1">
    <citation type="journal article" date="2022" name="Nat. Ecol. Evol.">
        <title>A masculinizing supergene underlies an exaggerated male reproductive morph in a spider.</title>
        <authorList>
            <person name="Hendrickx F."/>
            <person name="De Corte Z."/>
            <person name="Sonet G."/>
            <person name="Van Belleghem S.M."/>
            <person name="Kostlbacher S."/>
            <person name="Vangestel C."/>
        </authorList>
    </citation>
    <scope>NUCLEOTIDE SEQUENCE [LARGE SCALE GENOMIC DNA]</scope>
    <source>
        <strain evidence="2">W744_W776</strain>
    </source>
</reference>
<dbReference type="GO" id="GO:0005881">
    <property type="term" value="C:cytoplasmic microtubule"/>
    <property type="evidence" value="ECO:0007669"/>
    <property type="project" value="TreeGrafter"/>
</dbReference>
<feature type="region of interest" description="Disordered" evidence="1">
    <location>
        <begin position="107"/>
        <end position="160"/>
    </location>
</feature>
<feature type="region of interest" description="Disordered" evidence="1">
    <location>
        <begin position="44"/>
        <end position="66"/>
    </location>
</feature>
<dbReference type="InterPro" id="IPR009223">
    <property type="entry name" value="APC_rpt"/>
</dbReference>
<feature type="compositionally biased region" description="Polar residues" evidence="1">
    <location>
        <begin position="387"/>
        <end position="408"/>
    </location>
</feature>
<comment type="caution">
    <text evidence="2">The sequence shown here is derived from an EMBL/GenBank/DDBJ whole genome shotgun (WGS) entry which is preliminary data.</text>
</comment>
<dbReference type="GO" id="GO:0016342">
    <property type="term" value="C:catenin complex"/>
    <property type="evidence" value="ECO:0007669"/>
    <property type="project" value="TreeGrafter"/>
</dbReference>
<dbReference type="GO" id="GO:0007389">
    <property type="term" value="P:pattern specification process"/>
    <property type="evidence" value="ECO:0007669"/>
    <property type="project" value="TreeGrafter"/>
</dbReference>
<accession>A0AAV6VEC2</accession>
<organism evidence="2 3">
    <name type="scientific">Oedothorax gibbosus</name>
    <dbReference type="NCBI Taxonomy" id="931172"/>
    <lineage>
        <taxon>Eukaryota</taxon>
        <taxon>Metazoa</taxon>
        <taxon>Ecdysozoa</taxon>
        <taxon>Arthropoda</taxon>
        <taxon>Chelicerata</taxon>
        <taxon>Arachnida</taxon>
        <taxon>Araneae</taxon>
        <taxon>Araneomorphae</taxon>
        <taxon>Entelegynae</taxon>
        <taxon>Araneoidea</taxon>
        <taxon>Linyphiidae</taxon>
        <taxon>Erigoninae</taxon>
        <taxon>Oedothorax</taxon>
    </lineage>
</organism>
<feature type="region of interest" description="Disordered" evidence="1">
    <location>
        <begin position="455"/>
        <end position="475"/>
    </location>
</feature>
<dbReference type="GO" id="GO:0016477">
    <property type="term" value="P:cell migration"/>
    <property type="evidence" value="ECO:0007669"/>
    <property type="project" value="TreeGrafter"/>
</dbReference>
<evidence type="ECO:0000313" key="3">
    <source>
        <dbReference type="Proteomes" id="UP000827092"/>
    </source>
</evidence>
<feature type="compositionally biased region" description="Polar residues" evidence="1">
    <location>
        <begin position="953"/>
        <end position="965"/>
    </location>
</feature>
<feature type="region of interest" description="Disordered" evidence="1">
    <location>
        <begin position="495"/>
        <end position="613"/>
    </location>
</feature>
<feature type="region of interest" description="Disordered" evidence="1">
    <location>
        <begin position="1201"/>
        <end position="1234"/>
    </location>
</feature>
<gene>
    <name evidence="2" type="ORF">JTE90_021425</name>
</gene>
<feature type="compositionally biased region" description="Basic and acidic residues" evidence="1">
    <location>
        <begin position="516"/>
        <end position="528"/>
    </location>
</feature>
<sequence length="1234" mass="139405">MLSFKERKPKKPAYNYYVETDLDTIDDQPIDYSKRYDEQLVDDVCGSSSAKKRHHSTPSDNGIPHKIPGDELKVYCIEGTPLLISSASSLCDLNEIGPLIHASERIKKEAKKEPSESESFETKYDETQEENSKMEQTEREVDESNTQGNTSSQTDDVFSKASSPLMFSRSSSVCSLNSYEQNSIVDDRSSVSIFSNLASGLISPSEIPDSPGEAMSPFIPSKHQTEFVFPPPKSMEPVLGNLQMNPSPPFIDEDVPEDNMKVYNDEGDGCSVSNLSELSIEPGSSNGVFKGSFPVIEQQRRNSLPVHKQQSPITVNCVMVNEHHSSMRMNSVPVIEHQSSSRITSSPVGNQQSSMRMNNVTVNVQQNSMRMNSVPVNEHQSSKIISTSPEVDQQSSMNKSSFPVSNPRSFPVVKGGMEMDHTKGNENLGRIPRPTKSVAEKFLGFATIDQSIARDQDKGTKYSWTTKDEDDQDEKINFSRLSEDDAEDQENINNFSRLSEGDDEDHDAKVSFSGRMKVDNDHQDEKTNFSRLSEDEENQDEKINFSRLTEDDDEDQDEKMNFTRLTEDEEDSKNGEDFSFEDSFEQCSSSYKKLSEDSMPENESPDYLKDYSDEDSDALLGACIQNGMPSASSLYPKQPLISSCHGSQEIKTKEEVNYIVSYSNCETSDSEDEDLQNCIRMGLPQNPNKSKDSNNQIKSSNSAQNNPQEMDVAEASDEDDYAVLQHIIDFGKPKSDPKLPYTNGSKVSNPYPSGYRSRNFPQKMDALEASDEEEYKVMQQHMKLNRPNGGPQPTYSNNVNGSNNYSSFKNQIGAKDREVADGSDDEGDELLQNIIDFGKPKISLNVSSHSNTNASSSYSAGHRRLPVPQEMDVLEASDEEDYSPMLQTIIEFGKPKSASLNTMNASHSYSHFRSQGYRDKQPDGSSDDDQDILAQLIQTGMPKPRQPYPLPTRPSSHKPQPSRQPQTRDYRTPHFEPPHAFRKSPTTDYRTLYTKANQQRKSPTKITNNPLRSSNATKDKRTTPPQTYCRQRQQHKRSPTPEERAMLLSSFAARRCTGSVTLPNNMVQYRTSTERTFYNPPNQIRKPESYQNPTNQIRRTENYQFPVNQTRKTESYQSPMYQKKRSESNQIPMHQMGKAESYHSKYHRWINGFREPKIEPSSTPDVTCTYRTEDTPILSPSASISDLSTLSFPEDRIFFDRSRNNSQNSDSSSDDELLRQCIRAGMPSEKRALR</sequence>
<dbReference type="GO" id="GO:0007026">
    <property type="term" value="P:negative regulation of microtubule depolymerization"/>
    <property type="evidence" value="ECO:0007669"/>
    <property type="project" value="TreeGrafter"/>
</dbReference>
<dbReference type="GO" id="GO:0008017">
    <property type="term" value="F:microtubule binding"/>
    <property type="evidence" value="ECO:0007669"/>
    <property type="project" value="TreeGrafter"/>
</dbReference>
<feature type="compositionally biased region" description="Polar residues" evidence="1">
    <location>
        <begin position="144"/>
        <end position="160"/>
    </location>
</feature>